<dbReference type="STRING" id="933852.A0A0C2WCJ8"/>
<reference evidence="6" key="2">
    <citation type="submission" date="2015-01" db="EMBL/GenBank/DDBJ databases">
        <title>Evolutionary Origins and Diversification of the Mycorrhizal Mutualists.</title>
        <authorList>
            <consortium name="DOE Joint Genome Institute"/>
            <consortium name="Mycorrhizal Genomics Consortium"/>
            <person name="Kohler A."/>
            <person name="Kuo A."/>
            <person name="Nagy L.G."/>
            <person name="Floudas D."/>
            <person name="Copeland A."/>
            <person name="Barry K.W."/>
            <person name="Cichocki N."/>
            <person name="Veneault-Fourrey C."/>
            <person name="LaButti K."/>
            <person name="Lindquist E.A."/>
            <person name="Lipzen A."/>
            <person name="Lundell T."/>
            <person name="Morin E."/>
            <person name="Murat C."/>
            <person name="Riley R."/>
            <person name="Ohm R."/>
            <person name="Sun H."/>
            <person name="Tunlid A."/>
            <person name="Henrissat B."/>
            <person name="Grigoriev I.V."/>
            <person name="Hibbett D.S."/>
            <person name="Martin F."/>
        </authorList>
    </citation>
    <scope>NUCLEOTIDE SEQUENCE [LARGE SCALE GENOMIC DNA]</scope>
    <source>
        <strain evidence="6">MAFF 305830</strain>
    </source>
</reference>
<dbReference type="AlphaFoldDB" id="A0A0C2WCJ8"/>
<feature type="coiled-coil region" evidence="3">
    <location>
        <begin position="12"/>
        <end position="46"/>
    </location>
</feature>
<keyword evidence="2 3" id="KW-0175">Coiled coil</keyword>
<evidence type="ECO:0000256" key="3">
    <source>
        <dbReference type="SAM" id="Coils"/>
    </source>
</evidence>
<dbReference type="Proteomes" id="UP000054097">
    <property type="component" value="Unassembled WGS sequence"/>
</dbReference>
<evidence type="ECO:0000313" key="6">
    <source>
        <dbReference type="Proteomes" id="UP000054097"/>
    </source>
</evidence>
<name>A0A0C2WCJ8_SERVB</name>
<dbReference type="InterPro" id="IPR008555">
    <property type="entry name" value="SIKE"/>
</dbReference>
<protein>
    <submittedName>
        <fullName evidence="5">Uncharacterized protein</fullName>
    </submittedName>
</protein>
<evidence type="ECO:0000256" key="2">
    <source>
        <dbReference type="ARBA" id="ARBA00023054"/>
    </source>
</evidence>
<feature type="coiled-coil region" evidence="3">
    <location>
        <begin position="76"/>
        <end position="103"/>
    </location>
</feature>
<dbReference type="HOGENOM" id="CLU_052711_1_1_1"/>
<accession>A0A0C2WCJ8</accession>
<dbReference type="OrthoDB" id="21214at2759"/>
<evidence type="ECO:0000256" key="4">
    <source>
        <dbReference type="SAM" id="MobiDB-lite"/>
    </source>
</evidence>
<dbReference type="PANTHER" id="PTHR39472:SF1">
    <property type="entry name" value="EXPRESSED PROTEIN"/>
    <property type="match status" value="1"/>
</dbReference>
<evidence type="ECO:0000256" key="1">
    <source>
        <dbReference type="ARBA" id="ARBA00005537"/>
    </source>
</evidence>
<organism evidence="5 6">
    <name type="scientific">Serendipita vermifera MAFF 305830</name>
    <dbReference type="NCBI Taxonomy" id="933852"/>
    <lineage>
        <taxon>Eukaryota</taxon>
        <taxon>Fungi</taxon>
        <taxon>Dikarya</taxon>
        <taxon>Basidiomycota</taxon>
        <taxon>Agaricomycotina</taxon>
        <taxon>Agaricomycetes</taxon>
        <taxon>Sebacinales</taxon>
        <taxon>Serendipitaceae</taxon>
        <taxon>Serendipita</taxon>
    </lineage>
</organism>
<reference evidence="5 6" key="1">
    <citation type="submission" date="2014-04" db="EMBL/GenBank/DDBJ databases">
        <authorList>
            <consortium name="DOE Joint Genome Institute"/>
            <person name="Kuo A."/>
            <person name="Zuccaro A."/>
            <person name="Kohler A."/>
            <person name="Nagy L.G."/>
            <person name="Floudas D."/>
            <person name="Copeland A."/>
            <person name="Barry K.W."/>
            <person name="Cichocki N."/>
            <person name="Veneault-Fourrey C."/>
            <person name="LaButti K."/>
            <person name="Lindquist E.A."/>
            <person name="Lipzen A."/>
            <person name="Lundell T."/>
            <person name="Morin E."/>
            <person name="Murat C."/>
            <person name="Sun H."/>
            <person name="Tunlid A."/>
            <person name="Henrissat B."/>
            <person name="Grigoriev I.V."/>
            <person name="Hibbett D.S."/>
            <person name="Martin F."/>
            <person name="Nordberg H.P."/>
            <person name="Cantor M.N."/>
            <person name="Hua S.X."/>
        </authorList>
    </citation>
    <scope>NUCLEOTIDE SEQUENCE [LARGE SCALE GENOMIC DNA]</scope>
    <source>
        <strain evidence="5 6">MAFF 305830</strain>
    </source>
</reference>
<sequence length="371" mass="41296">MEQEIQRIWILVSELSEQLVQNNRVAADLRAQIQSLKEQADTATKATPLRRYNTDVSTEFFDSEVERTTVASIIENQSLLQENKQLNALMTDYEQTLETVMTKFRQHAQAASEKEMALVRHYESVLQNNAGQSSTQTYDLYTLKLSLERLSNLVWLVIKSESGEDAEGAIPDGPKPPMQNINLDEQETQIEALDRVLETAASQPPEESDLGLDWATERENEIARLEQENQELRRELGILRDPDDHDSEQDANLFGQRHGRTLSAPFGSGFITSPNVPSPQPSPLVPNPYSPAYPGAQGYNAPPTFSQPERRMGLPNRGGPIGPAPPQLNARNTFAEGTFGARQPPAFPNFFRGAPPARERLDLAGGQPPLL</sequence>
<evidence type="ECO:0000313" key="5">
    <source>
        <dbReference type="EMBL" id="KIM24168.1"/>
    </source>
</evidence>
<feature type="region of interest" description="Disordered" evidence="4">
    <location>
        <begin position="294"/>
        <end position="350"/>
    </location>
</feature>
<proteinExistence type="inferred from homology"/>
<dbReference type="EMBL" id="KN824327">
    <property type="protein sequence ID" value="KIM24168.1"/>
    <property type="molecule type" value="Genomic_DNA"/>
</dbReference>
<dbReference type="PANTHER" id="PTHR39472">
    <property type="entry name" value="EXPRESSED PROTEIN"/>
    <property type="match status" value="1"/>
</dbReference>
<dbReference type="Pfam" id="PF05769">
    <property type="entry name" value="SIKE"/>
    <property type="match status" value="1"/>
</dbReference>
<feature type="coiled-coil region" evidence="3">
    <location>
        <begin position="183"/>
        <end position="242"/>
    </location>
</feature>
<comment type="similarity">
    <text evidence="1">Belongs to the SIKE family.</text>
</comment>
<keyword evidence="6" id="KW-1185">Reference proteome</keyword>
<gene>
    <name evidence="5" type="ORF">M408DRAFT_331922</name>
</gene>